<dbReference type="OrthoDB" id="3210682at2"/>
<dbReference type="AlphaFoldDB" id="A0A495AA44"/>
<feature type="region of interest" description="Disordered" evidence="1">
    <location>
        <begin position="124"/>
        <end position="238"/>
    </location>
</feature>
<proteinExistence type="predicted"/>
<sequence length="317" mass="31270">MPHEELRDRRVPARTGAAWLAVPLLAASAGALGWTHVHRLRSTGAGTDPELAIAVLAAGACLVAAGWWIGGLLMLSVATVARRCRWTGLEQWAGRLTPALVARTAAALVGAQLITAAPAHADDAAPDPFWGPPATGTEQLADGTGGSAGTPGTGTGTGAGTDGTGASTPGPAAPSSAAPGAGDPATGPLVSGIPESSGAAAAPRDGAPPSARADSPAGTTIPGPESASAAAAPPSGIRENLPARERVIEGTVTVLSGDTLWDLTAGLLGPGATDDAVCRHLPSWLEHNTLAQDGDLIRPGDQLRVPPQLLDAAGSTP</sequence>
<evidence type="ECO:0000256" key="2">
    <source>
        <dbReference type="SAM" id="Phobius"/>
    </source>
</evidence>
<feature type="transmembrane region" description="Helical" evidence="2">
    <location>
        <begin position="52"/>
        <end position="75"/>
    </location>
</feature>
<feature type="compositionally biased region" description="Low complexity" evidence="1">
    <location>
        <begin position="224"/>
        <end position="235"/>
    </location>
</feature>
<reference evidence="3 4" key="1">
    <citation type="submission" date="2018-10" db="EMBL/GenBank/DDBJ databases">
        <title>Kocuria tytouropygialis sp. nov., isolated from the uropygial gland of an American barn owl (Tyto furcata).</title>
        <authorList>
            <person name="Braun M.S."/>
            <person name="Wang E."/>
            <person name="Zimmermann S."/>
            <person name="Wagner H."/>
            <person name="Wink M."/>
        </authorList>
    </citation>
    <scope>NUCLEOTIDE SEQUENCE [LARGE SCALE GENOMIC DNA]</scope>
    <source>
        <strain evidence="3 4">442</strain>
    </source>
</reference>
<organism evidence="3 4">
    <name type="scientific">Kocuria tytonis</name>
    <dbReference type="NCBI Taxonomy" id="2054280"/>
    <lineage>
        <taxon>Bacteria</taxon>
        <taxon>Bacillati</taxon>
        <taxon>Actinomycetota</taxon>
        <taxon>Actinomycetes</taxon>
        <taxon>Micrococcales</taxon>
        <taxon>Micrococcaceae</taxon>
        <taxon>Kocuria</taxon>
    </lineage>
</organism>
<feature type="compositionally biased region" description="Gly residues" evidence="1">
    <location>
        <begin position="143"/>
        <end position="163"/>
    </location>
</feature>
<comment type="caution">
    <text evidence="3">The sequence shown here is derived from an EMBL/GenBank/DDBJ whole genome shotgun (WGS) entry which is preliminary data.</text>
</comment>
<evidence type="ECO:0008006" key="5">
    <source>
        <dbReference type="Google" id="ProtNLM"/>
    </source>
</evidence>
<evidence type="ECO:0000313" key="3">
    <source>
        <dbReference type="EMBL" id="RKQ36712.1"/>
    </source>
</evidence>
<accession>A0A495AA44</accession>
<gene>
    <name evidence="3" type="ORF">C1C97_003520</name>
</gene>
<dbReference type="Gene3D" id="3.10.350.10">
    <property type="entry name" value="LysM domain"/>
    <property type="match status" value="1"/>
</dbReference>
<dbReference type="RefSeq" id="WP_110920159.1">
    <property type="nucleotide sequence ID" value="NZ_PNJG02000001.1"/>
</dbReference>
<dbReference type="InterPro" id="IPR036779">
    <property type="entry name" value="LysM_dom_sf"/>
</dbReference>
<evidence type="ECO:0000256" key="1">
    <source>
        <dbReference type="SAM" id="MobiDB-lite"/>
    </source>
</evidence>
<feature type="transmembrane region" description="Helical" evidence="2">
    <location>
        <begin position="12"/>
        <end position="32"/>
    </location>
</feature>
<keyword evidence="2" id="KW-0812">Transmembrane</keyword>
<protein>
    <recommendedName>
        <fullName evidence="5">LysM domain-containing protein</fullName>
    </recommendedName>
</protein>
<keyword evidence="4" id="KW-1185">Reference proteome</keyword>
<feature type="compositionally biased region" description="Low complexity" evidence="1">
    <location>
        <begin position="196"/>
        <end position="214"/>
    </location>
</feature>
<evidence type="ECO:0000313" key="4">
    <source>
        <dbReference type="Proteomes" id="UP000249516"/>
    </source>
</evidence>
<keyword evidence="2" id="KW-0472">Membrane</keyword>
<keyword evidence="2" id="KW-1133">Transmembrane helix</keyword>
<feature type="compositionally biased region" description="Low complexity" evidence="1">
    <location>
        <begin position="164"/>
        <end position="188"/>
    </location>
</feature>
<dbReference type="Proteomes" id="UP000249516">
    <property type="component" value="Unassembled WGS sequence"/>
</dbReference>
<dbReference type="EMBL" id="PNJG02000001">
    <property type="protein sequence ID" value="RKQ36712.1"/>
    <property type="molecule type" value="Genomic_DNA"/>
</dbReference>
<name>A0A495AA44_9MICC</name>